<feature type="transmembrane region" description="Helical" evidence="9">
    <location>
        <begin position="416"/>
        <end position="435"/>
    </location>
</feature>
<sequence length="472" mass="51605">MQQAERKIGLFPLIGIIMSAIIGAGIFNLMKEMASTASVGVTIIGWIIAGVGMGSLAFCMESLIEKRPDLDAGIFSYAQAGFGDYIGFNSVWGYWLSVIIGNVAFGTLMFSALAYFFPIFGNGQNVPSIIGASIVLWLINYCITRGLEQATILNALVMIAKLVPIIIFIVCIIGAFHAQIFFHDFWGSIGSKAVPATGILTQLKGTVLSTMFVFIGVEGAVVFSARAKKRTDVGKATILGFGAVTLIYVLVTVFSYGLLTQSQLSKLPNPAMAYVLADIIGKPGAIIVNIGVIIAIFGAWMANTMLAEEVAYQAGKQQLFPKIFTKENKRGMPVNSTFITNLIVQGMLFSFFITDQAYSLFMKFSSATILLPYTCVVLFQLKTNYQTHVKLVSTDMLVGIIATLYMFWLIYASGAIYLVLTILSLVPGTLMYIYVRRKESVRVFKPYEVVIFVIALGVFTYGLWQMSAILKM</sequence>
<reference evidence="10 11" key="1">
    <citation type="journal article" date="2019" name="Appl. Microbiol. Biotechnol.">
        <title>Uncovering carbohydrate metabolism through a genotype-phenotype association study of 56 lactic acid bacteria genomes.</title>
        <authorList>
            <person name="Buron-Moles G."/>
            <person name="Chailyan A."/>
            <person name="Dolejs I."/>
            <person name="Forster J."/>
            <person name="Miks M.H."/>
        </authorList>
    </citation>
    <scope>NUCLEOTIDE SEQUENCE [LARGE SCALE GENOMIC DNA]</scope>
    <source>
        <strain evidence="10 11">ATCC 49373</strain>
    </source>
</reference>
<dbReference type="Proteomes" id="UP000294854">
    <property type="component" value="Unassembled WGS sequence"/>
</dbReference>
<dbReference type="STRING" id="1122149.FD44_GL000520"/>
<dbReference type="InterPro" id="IPR004754">
    <property type="entry name" value="Amino_acid_antiprt"/>
</dbReference>
<feature type="transmembrane region" description="Helical" evidence="9">
    <location>
        <begin position="9"/>
        <end position="30"/>
    </location>
</feature>
<evidence type="ECO:0000256" key="7">
    <source>
        <dbReference type="ARBA" id="ARBA00022989"/>
    </source>
</evidence>
<evidence type="ECO:0008006" key="12">
    <source>
        <dbReference type="Google" id="ProtNLM"/>
    </source>
</evidence>
<keyword evidence="4" id="KW-1003">Cell membrane</keyword>
<dbReference type="PANTHER" id="PTHR42770">
    <property type="entry name" value="AMINO ACID TRANSPORTER-RELATED"/>
    <property type="match status" value="1"/>
</dbReference>
<evidence type="ECO:0000256" key="9">
    <source>
        <dbReference type="SAM" id="Phobius"/>
    </source>
</evidence>
<dbReference type="RefSeq" id="WP_010619259.1">
    <property type="nucleotide sequence ID" value="NZ_CP042371.1"/>
</dbReference>
<feature type="transmembrane region" description="Helical" evidence="9">
    <location>
        <begin position="36"/>
        <end position="58"/>
    </location>
</feature>
<dbReference type="PANTHER" id="PTHR42770:SF4">
    <property type="entry name" value="ARGININE_ORNITHINE ANTIPORTER-RELATED"/>
    <property type="match status" value="1"/>
</dbReference>
<dbReference type="Pfam" id="PF13520">
    <property type="entry name" value="AA_permease_2"/>
    <property type="match status" value="1"/>
</dbReference>
<keyword evidence="8 9" id="KW-0472">Membrane</keyword>
<evidence type="ECO:0000256" key="8">
    <source>
        <dbReference type="ARBA" id="ARBA00023136"/>
    </source>
</evidence>
<keyword evidence="5 9" id="KW-0812">Transmembrane</keyword>
<feature type="transmembrane region" description="Helical" evidence="9">
    <location>
        <begin position="126"/>
        <end position="143"/>
    </location>
</feature>
<comment type="similarity">
    <text evidence="2">Belongs to the amino acid-polyamine-organocation (APC) superfamily. Basic amino acid/polyamine antiporter (APA) (TC 2.A.3.2) family.</text>
</comment>
<feature type="transmembrane region" description="Helical" evidence="9">
    <location>
        <begin position="279"/>
        <end position="302"/>
    </location>
</feature>
<feature type="transmembrane region" description="Helical" evidence="9">
    <location>
        <begin position="237"/>
        <end position="259"/>
    </location>
</feature>
<feature type="transmembrane region" description="Helical" evidence="9">
    <location>
        <begin position="447"/>
        <end position="464"/>
    </location>
</feature>
<evidence type="ECO:0000256" key="6">
    <source>
        <dbReference type="ARBA" id="ARBA00022970"/>
    </source>
</evidence>
<evidence type="ECO:0000256" key="2">
    <source>
        <dbReference type="ARBA" id="ARBA00008220"/>
    </source>
</evidence>
<dbReference type="Gene3D" id="1.20.1740.10">
    <property type="entry name" value="Amino acid/polyamine transporter I"/>
    <property type="match status" value="1"/>
</dbReference>
<proteinExistence type="inferred from homology"/>
<keyword evidence="6" id="KW-0029">Amino-acid transport</keyword>
<keyword evidence="7 9" id="KW-1133">Transmembrane helix</keyword>
<dbReference type="GO" id="GO:0005886">
    <property type="term" value="C:plasma membrane"/>
    <property type="evidence" value="ECO:0007669"/>
    <property type="project" value="UniProtKB-SubCell"/>
</dbReference>
<evidence type="ECO:0000256" key="1">
    <source>
        <dbReference type="ARBA" id="ARBA00004651"/>
    </source>
</evidence>
<gene>
    <name evidence="10" type="ORF">C5L31_001614</name>
</gene>
<feature type="transmembrane region" description="Helical" evidence="9">
    <location>
        <begin position="332"/>
        <end position="354"/>
    </location>
</feature>
<keyword evidence="3" id="KW-0813">Transport</keyword>
<feature type="transmembrane region" description="Helical" evidence="9">
    <location>
        <begin position="202"/>
        <end position="225"/>
    </location>
</feature>
<dbReference type="PIRSF" id="PIRSF006060">
    <property type="entry name" value="AA_transporter"/>
    <property type="match status" value="1"/>
</dbReference>
<name>A0A4R5NEI3_9LACO</name>
<accession>A0A4R5NEI3</accession>
<dbReference type="NCBIfam" id="TIGR00905">
    <property type="entry name" value="2A0302"/>
    <property type="match status" value="1"/>
</dbReference>
<comment type="subcellular location">
    <subcellularLocation>
        <location evidence="1">Cell membrane</location>
        <topology evidence="1">Multi-pass membrane protein</topology>
    </subcellularLocation>
</comment>
<dbReference type="AlphaFoldDB" id="A0A4R5NEI3"/>
<evidence type="ECO:0000313" key="11">
    <source>
        <dbReference type="Proteomes" id="UP000294854"/>
    </source>
</evidence>
<feature type="transmembrane region" description="Helical" evidence="9">
    <location>
        <begin position="360"/>
        <end position="379"/>
    </location>
</feature>
<evidence type="ECO:0000256" key="4">
    <source>
        <dbReference type="ARBA" id="ARBA00022475"/>
    </source>
</evidence>
<evidence type="ECO:0000256" key="5">
    <source>
        <dbReference type="ARBA" id="ARBA00022692"/>
    </source>
</evidence>
<dbReference type="EMBL" id="PUFO01000100">
    <property type="protein sequence ID" value="TDG72140.1"/>
    <property type="molecule type" value="Genomic_DNA"/>
</dbReference>
<dbReference type="GO" id="GO:0006865">
    <property type="term" value="P:amino acid transport"/>
    <property type="evidence" value="ECO:0007669"/>
    <property type="project" value="UniProtKB-KW"/>
</dbReference>
<dbReference type="InterPro" id="IPR002293">
    <property type="entry name" value="AA/rel_permease1"/>
</dbReference>
<dbReference type="InterPro" id="IPR050367">
    <property type="entry name" value="APC_superfamily"/>
</dbReference>
<evidence type="ECO:0000313" key="10">
    <source>
        <dbReference type="EMBL" id="TDG72140.1"/>
    </source>
</evidence>
<feature type="transmembrane region" description="Helical" evidence="9">
    <location>
        <begin position="94"/>
        <end position="120"/>
    </location>
</feature>
<organism evidence="10 11">
    <name type="scientific">Secundilactobacillus malefermentans</name>
    <dbReference type="NCBI Taxonomy" id="176292"/>
    <lineage>
        <taxon>Bacteria</taxon>
        <taxon>Bacillati</taxon>
        <taxon>Bacillota</taxon>
        <taxon>Bacilli</taxon>
        <taxon>Lactobacillales</taxon>
        <taxon>Lactobacillaceae</taxon>
        <taxon>Secundilactobacillus</taxon>
    </lineage>
</organism>
<dbReference type="OrthoDB" id="9762947at2"/>
<feature type="transmembrane region" description="Helical" evidence="9">
    <location>
        <begin position="155"/>
        <end position="182"/>
    </location>
</feature>
<evidence type="ECO:0000256" key="3">
    <source>
        <dbReference type="ARBA" id="ARBA00022448"/>
    </source>
</evidence>
<dbReference type="GO" id="GO:0022857">
    <property type="term" value="F:transmembrane transporter activity"/>
    <property type="evidence" value="ECO:0007669"/>
    <property type="project" value="InterPro"/>
</dbReference>
<keyword evidence="11" id="KW-1185">Reference proteome</keyword>
<protein>
    <recommendedName>
        <fullName evidence="12">Amino acid permease/ SLC12A domain-containing protein</fullName>
    </recommendedName>
</protein>
<comment type="caution">
    <text evidence="10">The sequence shown here is derived from an EMBL/GenBank/DDBJ whole genome shotgun (WGS) entry which is preliminary data.</text>
</comment>
<feature type="transmembrane region" description="Helical" evidence="9">
    <location>
        <begin position="391"/>
        <end position="410"/>
    </location>
</feature>